<organism evidence="2">
    <name type="scientific">mine drainage metagenome</name>
    <dbReference type="NCBI Taxonomy" id="410659"/>
    <lineage>
        <taxon>unclassified sequences</taxon>
        <taxon>metagenomes</taxon>
        <taxon>ecological metagenomes</taxon>
    </lineage>
</organism>
<keyword evidence="2" id="KW-0378">Hydrolase</keyword>
<comment type="caution">
    <text evidence="2">The sequence shown here is derived from an EMBL/GenBank/DDBJ whole genome shotgun (WGS) entry which is preliminary data.</text>
</comment>
<dbReference type="EMBL" id="MLJW01000012">
    <property type="protein sequence ID" value="OIR14216.1"/>
    <property type="molecule type" value="Genomic_DNA"/>
</dbReference>
<dbReference type="GO" id="GO:0016162">
    <property type="term" value="F:cellulose 1,4-beta-cellobiosidase activity"/>
    <property type="evidence" value="ECO:0007669"/>
    <property type="project" value="UniProtKB-EC"/>
</dbReference>
<keyword evidence="2" id="KW-0326">Glycosidase</keyword>
<gene>
    <name evidence="2" type="primary">cbhB_1</name>
    <name evidence="2" type="ORF">GALL_46770</name>
</gene>
<keyword evidence="1" id="KW-0175">Coiled coil</keyword>
<accession>A0A1J5TDF0</accession>
<dbReference type="EC" id="3.2.1.91" evidence="2"/>
<feature type="coiled-coil region" evidence="1">
    <location>
        <begin position="121"/>
        <end position="148"/>
    </location>
</feature>
<dbReference type="InterPro" id="IPR013783">
    <property type="entry name" value="Ig-like_fold"/>
</dbReference>
<name>A0A1J5TDF0_9ZZZZ</name>
<dbReference type="Gene3D" id="2.60.40.10">
    <property type="entry name" value="Immunoglobulins"/>
    <property type="match status" value="4"/>
</dbReference>
<dbReference type="SUPFAM" id="SSF49265">
    <property type="entry name" value="Fibronectin type III"/>
    <property type="match status" value="1"/>
</dbReference>
<dbReference type="InterPro" id="IPR036116">
    <property type="entry name" value="FN3_sf"/>
</dbReference>
<evidence type="ECO:0000256" key="1">
    <source>
        <dbReference type="SAM" id="Coils"/>
    </source>
</evidence>
<protein>
    <submittedName>
        <fullName evidence="2">Exoglucanase B</fullName>
        <ecNumber evidence="2">3.2.1.91</ecNumber>
    </submittedName>
</protein>
<reference evidence="2" key="1">
    <citation type="submission" date="2016-10" db="EMBL/GenBank/DDBJ databases">
        <title>Sequence of Gallionella enrichment culture.</title>
        <authorList>
            <person name="Poehlein A."/>
            <person name="Muehling M."/>
            <person name="Daniel R."/>
        </authorList>
    </citation>
    <scope>NUCLEOTIDE SEQUENCE</scope>
</reference>
<sequence>MKKIFFVLSFLSIGFISEAQADSASKPAIAIVARSYNDHIVLRYFAGSPALFTKANTAGYIIERALYKENIPFEKLIYTAIKGSPFKRWDETQWQSAFDKSDKNDSNNNKLAGFAMALSDSNAAKTKVDVLENGLQSLKEERDNQDMKFTYALIAANRSKMAAEGLALRVSDYDVAVGIEYVYRVCINDGSKKVKLDYGYVRIKCLLFNEKYLANNKTVSVIEGDEKVSFSFPESEEYYAFNVERSDDGGVTFKRITTSPTLKLKAHGYTGKSDYGYGDSSLTNYKKYYYRVFVSTAFADDLLLAEFMAMPRDKTPPPAPFLKSATHIKPKHVELIWQLNAKDAPDLKGFNVKRSDKIKGQYNLISKNILPRTVRNYIDESFDVDGTNYYVVEAVDTAGNISQSLPVYVTLIDSTPPAIPIISSAIIDSVGKIIIKVKPNTEKDFMGYQVLKANSKEHDFSVIEETFKDSLGHTTFIIYDSTTLNSLTKNIYYKLVAFDYHFNQSKPSKIIELKKRDTIPPVSPVITDFSITDTSVIIRFANSSSEDAVQNILLRKEVGKEKFDSVFYNNNNSVAEFNDTKIVSGKTYQYAMMAKDDGGLLSKLSNSIQLKTLHNTKIATPILTGGYDEKTKKVFLVFEIDKKLDSRKIKIEIYKRADKKSKWVNIKTVDADKNKNYSDELSEVQKTMSYMIRLIDEKNNTSNFSKELLIQL</sequence>
<proteinExistence type="predicted"/>
<evidence type="ECO:0000313" key="2">
    <source>
        <dbReference type="EMBL" id="OIR14216.1"/>
    </source>
</evidence>
<dbReference type="AlphaFoldDB" id="A0A1J5TDF0"/>